<sequence length="160" mass="18982">MSNNAKDKKITINSMDTLIRDIGTVYEFYFDQNTFVENEVKTFLKEFETKRGDRDIISLSQQTFNANATMAIINKSLSLSKQHLSSINTTLSETNKRINEQLLKENSHQEQRDTDRINKHQIELMERKNVEDNYNKRKEEIEREFNEKASQLRDKYQIVL</sequence>
<protein>
    <recommendedName>
        <fullName evidence="2">Biogenesis of lysosome-related organelles complex 1 subunit 5</fullName>
    </recommendedName>
</protein>
<dbReference type="RefSeq" id="XP_003288334.1">
    <property type="nucleotide sequence ID" value="XM_003288286.1"/>
</dbReference>
<dbReference type="PANTHER" id="PTHR31784">
    <property type="entry name" value="BIOGENESIS OF LYSOSOME-RELATED ORGANELLES COMPLEX 1 SUBUNIT 5"/>
    <property type="match status" value="1"/>
</dbReference>
<reference evidence="5" key="1">
    <citation type="journal article" date="2011" name="Genome Biol.">
        <title>Comparative genomics of the social amoebae Dictyostelium discoideum and Dictyostelium purpureum.</title>
        <authorList>
            <consortium name="US DOE Joint Genome Institute (JGI-PGF)"/>
            <person name="Sucgang R."/>
            <person name="Kuo A."/>
            <person name="Tian X."/>
            <person name="Salerno W."/>
            <person name="Parikh A."/>
            <person name="Feasley C.L."/>
            <person name="Dalin E."/>
            <person name="Tu H."/>
            <person name="Huang E."/>
            <person name="Barry K."/>
            <person name="Lindquist E."/>
            <person name="Shapiro H."/>
            <person name="Bruce D."/>
            <person name="Schmutz J."/>
            <person name="Salamov A."/>
            <person name="Fey P."/>
            <person name="Gaudet P."/>
            <person name="Anjard C."/>
            <person name="Babu M.M."/>
            <person name="Basu S."/>
            <person name="Bushmanova Y."/>
            <person name="van der Wel H."/>
            <person name="Katoh-Kurasawa M."/>
            <person name="Dinh C."/>
            <person name="Coutinho P.M."/>
            <person name="Saito T."/>
            <person name="Elias M."/>
            <person name="Schaap P."/>
            <person name="Kay R.R."/>
            <person name="Henrissat B."/>
            <person name="Eichinger L."/>
            <person name="Rivero F."/>
            <person name="Putnam N.H."/>
            <person name="West C.M."/>
            <person name="Loomis W.F."/>
            <person name="Chisholm R.L."/>
            <person name="Shaulsky G."/>
            <person name="Strassmann J.E."/>
            <person name="Queller D.C."/>
            <person name="Kuspa A."/>
            <person name="Grigoriev I.V."/>
        </authorList>
    </citation>
    <scope>NUCLEOTIDE SEQUENCE [LARGE SCALE GENOMIC DNA]</scope>
    <source>
        <strain evidence="5">QSDP1</strain>
    </source>
</reference>
<dbReference type="KEGG" id="dpp:DICPUDRAFT_33852"/>
<accession>F0ZLM9</accession>
<name>F0ZLM9_DICPU</name>
<dbReference type="EMBL" id="GL871070">
    <property type="protein sequence ID" value="EGC35141.1"/>
    <property type="molecule type" value="Genomic_DNA"/>
</dbReference>
<dbReference type="FunCoup" id="F0ZLM9">
    <property type="interactions" value="6"/>
</dbReference>
<organism evidence="4 5">
    <name type="scientific">Dictyostelium purpureum</name>
    <name type="common">Slime mold</name>
    <dbReference type="NCBI Taxonomy" id="5786"/>
    <lineage>
        <taxon>Eukaryota</taxon>
        <taxon>Amoebozoa</taxon>
        <taxon>Evosea</taxon>
        <taxon>Eumycetozoa</taxon>
        <taxon>Dictyostelia</taxon>
        <taxon>Dictyosteliales</taxon>
        <taxon>Dictyosteliaceae</taxon>
        <taxon>Dictyostelium</taxon>
    </lineage>
</organism>
<dbReference type="VEuPathDB" id="AmoebaDB:DICPUDRAFT_33852"/>
<feature type="coiled-coil region" evidence="3">
    <location>
        <begin position="124"/>
        <end position="155"/>
    </location>
</feature>
<gene>
    <name evidence="4" type="ORF">DICPUDRAFT_33852</name>
</gene>
<dbReference type="STRING" id="5786.F0ZLM9"/>
<evidence type="ECO:0000313" key="4">
    <source>
        <dbReference type="EMBL" id="EGC35141.1"/>
    </source>
</evidence>
<evidence type="ECO:0000256" key="3">
    <source>
        <dbReference type="SAM" id="Coils"/>
    </source>
</evidence>
<keyword evidence="5" id="KW-1185">Reference proteome</keyword>
<dbReference type="GO" id="GO:0030133">
    <property type="term" value="C:transport vesicle"/>
    <property type="evidence" value="ECO:0007669"/>
    <property type="project" value="InterPro"/>
</dbReference>
<dbReference type="OrthoDB" id="18964at2759"/>
<keyword evidence="3" id="KW-0175">Coiled coil</keyword>
<dbReference type="OMA" id="RDKYQIV"/>
<dbReference type="GeneID" id="10501739"/>
<evidence type="ECO:0000256" key="2">
    <source>
        <dbReference type="ARBA" id="ARBA00019580"/>
    </source>
</evidence>
<dbReference type="InParanoid" id="F0ZLM9"/>
<dbReference type="GO" id="GO:0031083">
    <property type="term" value="C:BLOC-1 complex"/>
    <property type="evidence" value="ECO:0000318"/>
    <property type="project" value="GO_Central"/>
</dbReference>
<dbReference type="InterPro" id="IPR017243">
    <property type="entry name" value="Bloc1s5"/>
</dbReference>
<evidence type="ECO:0000256" key="1">
    <source>
        <dbReference type="ARBA" id="ARBA00010754"/>
    </source>
</evidence>
<dbReference type="Proteomes" id="UP000001064">
    <property type="component" value="Unassembled WGS sequence"/>
</dbReference>
<dbReference type="Pfam" id="PF14942">
    <property type="entry name" value="Muted"/>
    <property type="match status" value="1"/>
</dbReference>
<evidence type="ECO:0000313" key="5">
    <source>
        <dbReference type="Proteomes" id="UP000001064"/>
    </source>
</evidence>
<comment type="similarity">
    <text evidence="1">Belongs to the BLOC1S5 family.</text>
</comment>
<dbReference type="AlphaFoldDB" id="F0ZLM9"/>
<proteinExistence type="inferred from homology"/>
<dbReference type="eggNOG" id="ENOG502RHUK">
    <property type="taxonomic scope" value="Eukaryota"/>
</dbReference>
<dbReference type="PANTHER" id="PTHR31784:SF2">
    <property type="entry name" value="BIOGENESIS OF LYSOSOME-RELATED ORGANELLES COMPLEX 1 SUBUNIT 5"/>
    <property type="match status" value="1"/>
</dbReference>